<evidence type="ECO:0000313" key="9">
    <source>
        <dbReference type="EMBL" id="PDH36480.1"/>
    </source>
</evidence>
<comment type="similarity">
    <text evidence="6">Belongs to the thymidylate synthase family. Bacterial-type ThyA subfamily.</text>
</comment>
<comment type="catalytic activity">
    <reaction evidence="6">
        <text>dUMP + (6R)-5,10-methylene-5,6,7,8-tetrahydrofolate = 7,8-dihydrofolate + dTMP</text>
        <dbReference type="Rhea" id="RHEA:12104"/>
        <dbReference type="ChEBI" id="CHEBI:15636"/>
        <dbReference type="ChEBI" id="CHEBI:57451"/>
        <dbReference type="ChEBI" id="CHEBI:63528"/>
        <dbReference type="ChEBI" id="CHEBI:246422"/>
        <dbReference type="EC" id="2.1.1.45"/>
    </reaction>
</comment>
<dbReference type="InterPro" id="IPR023451">
    <property type="entry name" value="Thymidate_synth/dCMP_Mease_dom"/>
</dbReference>
<evidence type="ECO:0000256" key="6">
    <source>
        <dbReference type="HAMAP-Rule" id="MF_00008"/>
    </source>
</evidence>
<reference evidence="9 10" key="1">
    <citation type="submission" date="2017-08" db="EMBL/GenBank/DDBJ databases">
        <title>Fine stratification of microbial communities through a metagenomic profile of the photic zone.</title>
        <authorList>
            <person name="Haro-Moreno J.M."/>
            <person name="Lopez-Perez M."/>
            <person name="De La Torre J."/>
            <person name="Picazo A."/>
            <person name="Camacho A."/>
            <person name="Rodriguez-Valera F."/>
        </authorList>
    </citation>
    <scope>NUCLEOTIDE SEQUENCE [LARGE SCALE GENOMIC DNA]</scope>
    <source>
        <strain evidence="9">MED-G24</strain>
    </source>
</reference>
<keyword evidence="6" id="KW-0963">Cytoplasm</keyword>
<protein>
    <recommendedName>
        <fullName evidence="2 6">Thymidylate synthase</fullName>
        <shortName evidence="6">TS</shortName>
        <shortName evidence="6">TSase</shortName>
        <ecNumber evidence="2 6">2.1.1.45</ecNumber>
    </recommendedName>
</protein>
<comment type="pathway">
    <text evidence="1 6">Pyrimidine metabolism; dTTP biosynthesis.</text>
</comment>
<keyword evidence="3 6" id="KW-0489">Methyltransferase</keyword>
<comment type="caution">
    <text evidence="9">The sequence shown here is derived from an EMBL/GenBank/DDBJ whole genome shotgun (WGS) entry which is preliminary data.</text>
</comment>
<dbReference type="GO" id="GO:0006575">
    <property type="term" value="P:modified amino acid metabolic process"/>
    <property type="evidence" value="ECO:0007669"/>
    <property type="project" value="UniProtKB-ARBA"/>
</dbReference>
<dbReference type="InterPro" id="IPR036926">
    <property type="entry name" value="Thymidate_synth/dCMP_Mease_sf"/>
</dbReference>
<evidence type="ECO:0000256" key="2">
    <source>
        <dbReference type="ARBA" id="ARBA00011947"/>
    </source>
</evidence>
<dbReference type="GO" id="GO:0006231">
    <property type="term" value="P:dTMP biosynthetic process"/>
    <property type="evidence" value="ECO:0007669"/>
    <property type="project" value="UniProtKB-UniRule"/>
</dbReference>
<dbReference type="CDD" id="cd00351">
    <property type="entry name" value="TS_Pyrimidine_HMase"/>
    <property type="match status" value="1"/>
</dbReference>
<keyword evidence="4 6" id="KW-0808">Transferase</keyword>
<dbReference type="Pfam" id="PF00303">
    <property type="entry name" value="Thymidylat_synt"/>
    <property type="match status" value="1"/>
</dbReference>
<dbReference type="AlphaFoldDB" id="A0A2A5WIX9"/>
<feature type="binding site" description="in other chain" evidence="6">
    <location>
        <begin position="180"/>
        <end position="183"/>
    </location>
    <ligand>
        <name>dUMP</name>
        <dbReference type="ChEBI" id="CHEBI:246422"/>
        <note>ligand shared between dimeric partners</note>
    </ligand>
</feature>
<feature type="binding site" evidence="6">
    <location>
        <position position="183"/>
    </location>
    <ligand>
        <name>(6R)-5,10-methylene-5,6,7,8-tetrahydrofolate</name>
        <dbReference type="ChEBI" id="CHEBI:15636"/>
    </ligand>
</feature>
<dbReference type="InterPro" id="IPR045097">
    <property type="entry name" value="Thymidate_synth/dCMP_Mease"/>
</dbReference>
<name>A0A2A5WIX9_9GAMM</name>
<comment type="function">
    <text evidence="6">Catalyzes the reductive methylation of 2'-deoxyuridine-5'-monophosphate (dUMP) to 2'-deoxythymidine-5'-monophosphate (dTMP) while utilizing 5,10-methylenetetrahydrofolate (mTHF) as the methyl donor and reductant in the reaction, yielding dihydrofolate (DHF) as a by-product. This enzymatic reaction provides an intracellular de novo source of dTMP, an essential precursor for DNA biosynthesis.</text>
</comment>
<organism evidence="9 10">
    <name type="scientific">OM182 bacterium MED-G24</name>
    <dbReference type="NCBI Taxonomy" id="1986255"/>
    <lineage>
        <taxon>Bacteria</taxon>
        <taxon>Pseudomonadati</taxon>
        <taxon>Pseudomonadota</taxon>
        <taxon>Gammaproteobacteria</taxon>
        <taxon>OMG group</taxon>
        <taxon>OM182 clade</taxon>
    </lineage>
</organism>
<dbReference type="EMBL" id="NTKD01000067">
    <property type="protein sequence ID" value="PDH36480.1"/>
    <property type="molecule type" value="Genomic_DNA"/>
</dbReference>
<feature type="active site" evidence="7">
    <location>
        <position position="160"/>
    </location>
</feature>
<feature type="domain" description="Thymidylate synthase/dCMP hydroxymethylase" evidence="8">
    <location>
        <begin position="2"/>
        <end position="279"/>
    </location>
</feature>
<evidence type="ECO:0000256" key="7">
    <source>
        <dbReference type="PROSITE-ProRule" id="PRU10016"/>
    </source>
</evidence>
<comment type="subunit">
    <text evidence="6">Homodimer.</text>
</comment>
<dbReference type="Proteomes" id="UP000219327">
    <property type="component" value="Unassembled WGS sequence"/>
</dbReference>
<dbReference type="SUPFAM" id="SSF55831">
    <property type="entry name" value="Thymidylate synthase/dCMP hydroxymethylase"/>
    <property type="match status" value="1"/>
</dbReference>
<evidence type="ECO:0000259" key="8">
    <source>
        <dbReference type="Pfam" id="PF00303"/>
    </source>
</evidence>
<dbReference type="InterPro" id="IPR020940">
    <property type="entry name" value="Thymidylate_synthase_AS"/>
</dbReference>
<dbReference type="PROSITE" id="PS00091">
    <property type="entry name" value="THYMIDYLATE_SYNTHASE"/>
    <property type="match status" value="1"/>
</dbReference>
<dbReference type="PANTHER" id="PTHR11548">
    <property type="entry name" value="THYMIDYLATE SYNTHASE 1"/>
    <property type="match status" value="1"/>
</dbReference>
<dbReference type="FunFam" id="3.30.572.10:FF:000007">
    <property type="entry name" value="thymidylate synthase isoform X2"/>
    <property type="match status" value="1"/>
</dbReference>
<dbReference type="NCBIfam" id="NF002497">
    <property type="entry name" value="PRK01827.1-3"/>
    <property type="match status" value="1"/>
</dbReference>
<evidence type="ECO:0000256" key="4">
    <source>
        <dbReference type="ARBA" id="ARBA00022679"/>
    </source>
</evidence>
<keyword evidence="5 6" id="KW-0545">Nucleotide biosynthesis</keyword>
<dbReference type="NCBIfam" id="TIGR03284">
    <property type="entry name" value="thym_sym"/>
    <property type="match status" value="1"/>
</dbReference>
<dbReference type="GO" id="GO:0032259">
    <property type="term" value="P:methylation"/>
    <property type="evidence" value="ECO:0007669"/>
    <property type="project" value="UniProtKB-KW"/>
</dbReference>
<dbReference type="UniPathway" id="UPA00575"/>
<dbReference type="EC" id="2.1.1.45" evidence="2 6"/>
<dbReference type="HAMAP" id="MF_00008">
    <property type="entry name" value="Thymidy_synth_bact"/>
    <property type="match status" value="1"/>
</dbReference>
<accession>A0A2A5WIX9</accession>
<evidence type="ECO:0000256" key="5">
    <source>
        <dbReference type="ARBA" id="ARBA00022727"/>
    </source>
</evidence>
<dbReference type="PANTHER" id="PTHR11548:SF1">
    <property type="entry name" value="THYMIDYLATE SYNTHASE 1"/>
    <property type="match status" value="1"/>
</dbReference>
<dbReference type="GO" id="GO:0004799">
    <property type="term" value="F:thymidylate synthase activity"/>
    <property type="evidence" value="ECO:0007669"/>
    <property type="project" value="UniProtKB-UniRule"/>
</dbReference>
<feature type="binding site" evidence="6">
    <location>
        <begin position="138"/>
        <end position="139"/>
    </location>
    <ligand>
        <name>dUMP</name>
        <dbReference type="ChEBI" id="CHEBI:246422"/>
        <note>ligand shared between dimeric partners</note>
    </ligand>
</feature>
<evidence type="ECO:0000256" key="3">
    <source>
        <dbReference type="ARBA" id="ARBA00022603"/>
    </source>
</evidence>
<dbReference type="GO" id="GO:0005829">
    <property type="term" value="C:cytosol"/>
    <property type="evidence" value="ECO:0007669"/>
    <property type="project" value="TreeGrafter"/>
</dbReference>
<feature type="binding site" description="in other chain" evidence="6">
    <location>
        <position position="191"/>
    </location>
    <ligand>
        <name>dUMP</name>
        <dbReference type="ChEBI" id="CHEBI:246422"/>
        <note>ligand shared between dimeric partners</note>
    </ligand>
</feature>
<comment type="caution">
    <text evidence="6">Lacks conserved residue(s) required for the propagation of feature annotation.</text>
</comment>
<sequence length="279" mass="31873">MKQYHEHLRQILETGVKRGDRTGVGTLSCFGLQARYDMADGFPAVTSKKLVWKSMLSELLWFISGSGNINDLKTVYKHNKLWDLNYQDFLKRHDIEDNDGSMGRIYGTQWRSWQSPGGRTVDQLQEAIDLIRDNPESRRIIVNAWNPAEIDPLAVALPPCHAFFQFYVADGRLSMQMYQRSADMFLGVPLNIASYALLLHMVAKITGLLPHEFIHTLGDAHVYLDAVDQCHEQLSREPRPLPTLQIEDRGQQQIDDFDMGDFELLNYDPHPSIKAAMAV</sequence>
<gene>
    <name evidence="6" type="primary">thyA</name>
    <name evidence="9" type="ORF">CNE99_09630</name>
</gene>
<feature type="binding site" description="in other chain" evidence="6">
    <location>
        <position position="21"/>
    </location>
    <ligand>
        <name>dUMP</name>
        <dbReference type="ChEBI" id="CHEBI:246422"/>
        <note>ligand shared between dimeric partners</note>
    </ligand>
</feature>
<feature type="binding site" evidence="6">
    <location>
        <position position="278"/>
    </location>
    <ligand>
        <name>(6R)-5,10-methylene-5,6,7,8-tetrahydrofolate</name>
        <dbReference type="ChEBI" id="CHEBI:15636"/>
    </ligand>
</feature>
<dbReference type="Gene3D" id="3.30.572.10">
    <property type="entry name" value="Thymidylate synthase/dCMP hydroxymethylase domain"/>
    <property type="match status" value="1"/>
</dbReference>
<feature type="binding site" description="in other chain" evidence="6">
    <location>
        <begin position="221"/>
        <end position="223"/>
    </location>
    <ligand>
        <name>dUMP</name>
        <dbReference type="ChEBI" id="CHEBI:246422"/>
        <note>ligand shared between dimeric partners</note>
    </ligand>
</feature>
<comment type="subcellular location">
    <subcellularLocation>
        <location evidence="6">Cytoplasm</location>
    </subcellularLocation>
</comment>
<feature type="active site" description="Nucleophile" evidence="6">
    <location>
        <position position="160"/>
    </location>
</feature>
<dbReference type="PRINTS" id="PR00108">
    <property type="entry name" value="THYMDSNTHASE"/>
</dbReference>
<evidence type="ECO:0000256" key="1">
    <source>
        <dbReference type="ARBA" id="ARBA00004992"/>
    </source>
</evidence>
<evidence type="ECO:0000313" key="10">
    <source>
        <dbReference type="Proteomes" id="UP000219327"/>
    </source>
</evidence>
<proteinExistence type="inferred from homology"/>
<dbReference type="GO" id="GO:0006235">
    <property type="term" value="P:dTTP biosynthetic process"/>
    <property type="evidence" value="ECO:0007669"/>
    <property type="project" value="UniProtKB-UniRule"/>
</dbReference>
<dbReference type="InterPro" id="IPR000398">
    <property type="entry name" value="Thymidylate_synthase"/>
</dbReference>